<evidence type="ECO:0000313" key="7">
    <source>
        <dbReference type="EMBL" id="MFC3195768.1"/>
    </source>
</evidence>
<feature type="region of interest" description="Disordered" evidence="5">
    <location>
        <begin position="172"/>
        <end position="198"/>
    </location>
</feature>
<dbReference type="PANTHER" id="PTHR36926:SF1">
    <property type="entry name" value="COLICIN V PRODUCTION PROTEIN"/>
    <property type="match status" value="1"/>
</dbReference>
<organism evidence="7 8">
    <name type="scientific">Marinicella sediminis</name>
    <dbReference type="NCBI Taxonomy" id="1792834"/>
    <lineage>
        <taxon>Bacteria</taxon>
        <taxon>Pseudomonadati</taxon>
        <taxon>Pseudomonadota</taxon>
        <taxon>Gammaproteobacteria</taxon>
        <taxon>Lysobacterales</taxon>
        <taxon>Marinicellaceae</taxon>
        <taxon>Marinicella</taxon>
    </lineage>
</organism>
<dbReference type="Proteomes" id="UP001595533">
    <property type="component" value="Unassembled WGS sequence"/>
</dbReference>
<accession>A0ABV7JCB4</accession>
<feature type="transmembrane region" description="Helical" evidence="6">
    <location>
        <begin position="28"/>
        <end position="45"/>
    </location>
</feature>
<evidence type="ECO:0000256" key="5">
    <source>
        <dbReference type="SAM" id="MobiDB-lite"/>
    </source>
</evidence>
<name>A0ABV7JCB4_9GAMM</name>
<sequence length="198" mass="22130">MNWFDLTIIAILIVSVVVSLFRGLIREVLSLLIWVGAFWLAWTFVDDGAGWLSNVIELPSARHLIAFIGLFLAALIVGGIINYLVGQMISKTGLGSTDRFFGMFFGLGRGIIAVTAMVLFLQATPFTQDPWWNESRLQPQFSKMADWVKSKMPEDLAGYFSFIDAEKLKETLTSPDHQGAETPVPDEQSNTQEQEPKQ</sequence>
<evidence type="ECO:0000256" key="6">
    <source>
        <dbReference type="SAM" id="Phobius"/>
    </source>
</evidence>
<feature type="transmembrane region" description="Helical" evidence="6">
    <location>
        <begin position="6"/>
        <end position="21"/>
    </location>
</feature>
<dbReference type="InterPro" id="IPR003825">
    <property type="entry name" value="Colicin-V_CvpA"/>
</dbReference>
<dbReference type="PANTHER" id="PTHR36926">
    <property type="entry name" value="COLICIN V PRODUCTION PROTEIN"/>
    <property type="match status" value="1"/>
</dbReference>
<keyword evidence="3 6" id="KW-1133">Transmembrane helix</keyword>
<dbReference type="InterPro" id="IPR052719">
    <property type="entry name" value="CvpA-like"/>
</dbReference>
<keyword evidence="8" id="KW-1185">Reference proteome</keyword>
<comment type="caution">
    <text evidence="7">The sequence shown here is derived from an EMBL/GenBank/DDBJ whole genome shotgun (WGS) entry which is preliminary data.</text>
</comment>
<evidence type="ECO:0000256" key="1">
    <source>
        <dbReference type="ARBA" id="ARBA00004141"/>
    </source>
</evidence>
<proteinExistence type="predicted"/>
<dbReference type="RefSeq" id="WP_077412552.1">
    <property type="nucleotide sequence ID" value="NZ_JBHRTS010000010.1"/>
</dbReference>
<evidence type="ECO:0000313" key="8">
    <source>
        <dbReference type="Proteomes" id="UP001595533"/>
    </source>
</evidence>
<feature type="transmembrane region" description="Helical" evidence="6">
    <location>
        <begin position="65"/>
        <end position="85"/>
    </location>
</feature>
<reference evidence="8" key="1">
    <citation type="journal article" date="2019" name="Int. J. Syst. Evol. Microbiol.">
        <title>The Global Catalogue of Microorganisms (GCM) 10K type strain sequencing project: providing services to taxonomists for standard genome sequencing and annotation.</title>
        <authorList>
            <consortium name="The Broad Institute Genomics Platform"/>
            <consortium name="The Broad Institute Genome Sequencing Center for Infectious Disease"/>
            <person name="Wu L."/>
            <person name="Ma J."/>
        </authorList>
    </citation>
    <scope>NUCLEOTIDE SEQUENCE [LARGE SCALE GENOMIC DNA]</scope>
    <source>
        <strain evidence="8">KCTC 42953</strain>
    </source>
</reference>
<feature type="transmembrane region" description="Helical" evidence="6">
    <location>
        <begin position="100"/>
        <end position="121"/>
    </location>
</feature>
<comment type="subcellular location">
    <subcellularLocation>
        <location evidence="1">Membrane</location>
        <topology evidence="1">Multi-pass membrane protein</topology>
    </subcellularLocation>
</comment>
<feature type="compositionally biased region" description="Polar residues" evidence="5">
    <location>
        <begin position="187"/>
        <end position="198"/>
    </location>
</feature>
<keyword evidence="2 6" id="KW-0812">Transmembrane</keyword>
<dbReference type="Pfam" id="PF02674">
    <property type="entry name" value="Colicin_V"/>
    <property type="match status" value="1"/>
</dbReference>
<evidence type="ECO:0000256" key="2">
    <source>
        <dbReference type="ARBA" id="ARBA00022692"/>
    </source>
</evidence>
<dbReference type="EMBL" id="JBHRTS010000010">
    <property type="protein sequence ID" value="MFC3195768.1"/>
    <property type="molecule type" value="Genomic_DNA"/>
</dbReference>
<protein>
    <submittedName>
        <fullName evidence="7">CvpA family protein</fullName>
    </submittedName>
</protein>
<gene>
    <name evidence="7" type="ORF">ACFODZ_16045</name>
</gene>
<evidence type="ECO:0000256" key="4">
    <source>
        <dbReference type="ARBA" id="ARBA00023136"/>
    </source>
</evidence>
<keyword evidence="4 6" id="KW-0472">Membrane</keyword>
<evidence type="ECO:0000256" key="3">
    <source>
        <dbReference type="ARBA" id="ARBA00022989"/>
    </source>
</evidence>